<dbReference type="GO" id="GO:0016616">
    <property type="term" value="F:oxidoreductase activity, acting on the CH-OH group of donors, NAD or NADP as acceptor"/>
    <property type="evidence" value="ECO:0007669"/>
    <property type="project" value="TreeGrafter"/>
</dbReference>
<gene>
    <name evidence="2" type="ORF">UFOPK3773_02387</name>
</gene>
<protein>
    <submittedName>
        <fullName evidence="2">Unannotated protein</fullName>
    </submittedName>
</protein>
<dbReference type="Pfam" id="PF13561">
    <property type="entry name" value="adh_short_C2"/>
    <property type="match status" value="1"/>
</dbReference>
<name>A0A6J7LAV9_9ZZZZ</name>
<dbReference type="PANTHER" id="PTHR42760:SF124">
    <property type="entry name" value="SHORT-CHAIN DEHYDROGENASE_REDUCTASE"/>
    <property type="match status" value="1"/>
</dbReference>
<dbReference type="PRINTS" id="PR00081">
    <property type="entry name" value="GDHRDH"/>
</dbReference>
<dbReference type="InterPro" id="IPR002347">
    <property type="entry name" value="SDR_fam"/>
</dbReference>
<evidence type="ECO:0000256" key="1">
    <source>
        <dbReference type="ARBA" id="ARBA00006484"/>
    </source>
</evidence>
<dbReference type="PROSITE" id="PS00061">
    <property type="entry name" value="ADH_SHORT"/>
    <property type="match status" value="1"/>
</dbReference>
<dbReference type="SUPFAM" id="SSF51735">
    <property type="entry name" value="NAD(P)-binding Rossmann-fold domains"/>
    <property type="match status" value="1"/>
</dbReference>
<dbReference type="PANTHER" id="PTHR42760">
    <property type="entry name" value="SHORT-CHAIN DEHYDROGENASES/REDUCTASES FAMILY MEMBER"/>
    <property type="match status" value="1"/>
</dbReference>
<accession>A0A6J7LAV9</accession>
<sequence>MGRLDDKVAVITGASTGIGRATMERFAAEGATVVGGARTQSTLDEALASALSNGGQGMVVAGDLATEAGAKALIDAAIAAYGKIDILVNNAGVGWAYGEANPGSMAKLHETTTEWWRDVMSINLDSYFLCTKFALEHMMAAGSGSLVHVASMGGITGLYDGHTYTAAKGAIVNLSRSLAITYIKNGIRSNVVCPGFVDTPMIASVVPAFADPAVGNTLTPIGRPAAPGEIASANLFFASDDSSYCNGSLLTVDGGCTARSFPG</sequence>
<comment type="similarity">
    <text evidence="1">Belongs to the short-chain dehydrogenases/reductases (SDR) family.</text>
</comment>
<dbReference type="FunFam" id="3.40.50.720:FF:000084">
    <property type="entry name" value="Short-chain dehydrogenase reductase"/>
    <property type="match status" value="1"/>
</dbReference>
<dbReference type="CDD" id="cd05233">
    <property type="entry name" value="SDR_c"/>
    <property type="match status" value="1"/>
</dbReference>
<dbReference type="InterPro" id="IPR036291">
    <property type="entry name" value="NAD(P)-bd_dom_sf"/>
</dbReference>
<dbReference type="PRINTS" id="PR00080">
    <property type="entry name" value="SDRFAMILY"/>
</dbReference>
<proteinExistence type="inferred from homology"/>
<dbReference type="Gene3D" id="3.40.50.720">
    <property type="entry name" value="NAD(P)-binding Rossmann-like Domain"/>
    <property type="match status" value="1"/>
</dbReference>
<dbReference type="EMBL" id="CAFBNF010000406">
    <property type="protein sequence ID" value="CAB4965396.1"/>
    <property type="molecule type" value="Genomic_DNA"/>
</dbReference>
<organism evidence="2">
    <name type="scientific">freshwater metagenome</name>
    <dbReference type="NCBI Taxonomy" id="449393"/>
    <lineage>
        <taxon>unclassified sequences</taxon>
        <taxon>metagenomes</taxon>
        <taxon>ecological metagenomes</taxon>
    </lineage>
</organism>
<evidence type="ECO:0000313" key="2">
    <source>
        <dbReference type="EMBL" id="CAB4965396.1"/>
    </source>
</evidence>
<dbReference type="InterPro" id="IPR020904">
    <property type="entry name" value="Sc_DH/Rdtase_CS"/>
</dbReference>
<dbReference type="AlphaFoldDB" id="A0A6J7LAV9"/>
<reference evidence="2" key="1">
    <citation type="submission" date="2020-05" db="EMBL/GenBank/DDBJ databases">
        <authorList>
            <person name="Chiriac C."/>
            <person name="Salcher M."/>
            <person name="Ghai R."/>
            <person name="Kavagutti S V."/>
        </authorList>
    </citation>
    <scope>NUCLEOTIDE SEQUENCE</scope>
</reference>